<dbReference type="RefSeq" id="WP_021235909.1">
    <property type="nucleotide sequence ID" value="NZ_ATHL01000147.1"/>
</dbReference>
<sequence>MERNDDVIELGTASIETQGLGGQNPDVGIGQEVAGLSND</sequence>
<evidence type="ECO:0008006" key="4">
    <source>
        <dbReference type="Google" id="ProtNLM"/>
    </source>
</evidence>
<evidence type="ECO:0000313" key="3">
    <source>
        <dbReference type="Proteomes" id="UP000015527"/>
    </source>
</evidence>
<evidence type="ECO:0000313" key="2">
    <source>
        <dbReference type="EMBL" id="EQB08408.1"/>
    </source>
</evidence>
<comment type="caution">
    <text evidence="2">The sequence shown here is derived from an EMBL/GenBank/DDBJ whole genome shotgun (WGS) entry which is preliminary data.</text>
</comment>
<accession>T0H8J1</accession>
<keyword evidence="3" id="KW-1185">Reference proteome</keyword>
<proteinExistence type="predicted"/>
<dbReference type="Pfam" id="PF24178">
    <property type="entry name" value="Subterisin"/>
    <property type="match status" value="1"/>
</dbReference>
<protein>
    <recommendedName>
        <fullName evidence="4">Benenodin family lasso peptide</fullName>
    </recommendedName>
</protein>
<evidence type="ECO:0000256" key="1">
    <source>
        <dbReference type="SAM" id="MobiDB-lite"/>
    </source>
</evidence>
<dbReference type="OrthoDB" id="7596945at2"/>
<dbReference type="PATRIC" id="fig|1096930.3.peg.4162"/>
<dbReference type="EMBL" id="ATHL01000147">
    <property type="protein sequence ID" value="EQB08408.1"/>
    <property type="molecule type" value="Genomic_DNA"/>
</dbReference>
<dbReference type="InterPro" id="IPR049805">
    <property type="entry name" value="Lasso_benenodin"/>
</dbReference>
<reference evidence="2 3" key="1">
    <citation type="journal article" date="2013" name="Genome Announc.">
        <title>Genome Sequence of Novosphingobium lindaniclasticum LE124T, Isolated from a Hexachlorocyclohexane Dumpsite.</title>
        <authorList>
            <person name="Saxena A."/>
            <person name="Nayyar N."/>
            <person name="Sangwan N."/>
            <person name="Kumari R."/>
            <person name="Khurana J.P."/>
            <person name="Lal R."/>
        </authorList>
    </citation>
    <scope>NUCLEOTIDE SEQUENCE [LARGE SCALE GENOMIC DNA]</scope>
    <source>
        <strain evidence="2 3">LE124</strain>
    </source>
</reference>
<organism evidence="2 3">
    <name type="scientific">Novosphingobium lindaniclasticum LE124</name>
    <dbReference type="NCBI Taxonomy" id="1096930"/>
    <lineage>
        <taxon>Bacteria</taxon>
        <taxon>Pseudomonadati</taxon>
        <taxon>Pseudomonadota</taxon>
        <taxon>Alphaproteobacteria</taxon>
        <taxon>Sphingomonadales</taxon>
        <taxon>Sphingomonadaceae</taxon>
        <taxon>Novosphingobium</taxon>
    </lineage>
</organism>
<dbReference type="AlphaFoldDB" id="T0H8J1"/>
<dbReference type="Proteomes" id="UP000015527">
    <property type="component" value="Unassembled WGS sequence"/>
</dbReference>
<gene>
    <name evidence="2" type="ORF">L284_21190</name>
</gene>
<dbReference type="NCBIfam" id="NF033522">
    <property type="entry name" value="lasso_benenodin"/>
    <property type="match status" value="1"/>
</dbReference>
<feature type="region of interest" description="Disordered" evidence="1">
    <location>
        <begin position="17"/>
        <end position="39"/>
    </location>
</feature>
<name>T0H8J1_9SPHN</name>